<dbReference type="Proteomes" id="UP000782610">
    <property type="component" value="Unassembled WGS sequence"/>
</dbReference>
<sequence>MQRMAMVIGVRPDRLAEYRALHAEPWPEMNAALAAANIRNYSIFLREPENLLFGYWEYTGTDYAADMTLLGEQSVTRRWLALTDPCQARLTSAADGEWWSMLPEMFHLD</sequence>
<dbReference type="AlphaFoldDB" id="A0A933NXW3"/>
<dbReference type="GO" id="GO:0016857">
    <property type="term" value="F:racemase and epimerase activity, acting on carbohydrates and derivatives"/>
    <property type="evidence" value="ECO:0007669"/>
    <property type="project" value="InterPro"/>
</dbReference>
<dbReference type="Gene3D" id="3.30.70.100">
    <property type="match status" value="1"/>
</dbReference>
<dbReference type="InterPro" id="IPR008000">
    <property type="entry name" value="Rham/fucose_mutarotase"/>
</dbReference>
<evidence type="ECO:0000313" key="1">
    <source>
        <dbReference type="EMBL" id="MBI4921441.1"/>
    </source>
</evidence>
<reference evidence="1" key="1">
    <citation type="submission" date="2020-07" db="EMBL/GenBank/DDBJ databases">
        <title>Huge and variable diversity of episymbiotic CPR bacteria and DPANN archaea in groundwater ecosystems.</title>
        <authorList>
            <person name="He C.Y."/>
            <person name="Keren R."/>
            <person name="Whittaker M."/>
            <person name="Farag I.F."/>
            <person name="Doudna J."/>
            <person name="Cate J.H.D."/>
            <person name="Banfield J.F."/>
        </authorList>
    </citation>
    <scope>NUCLEOTIDE SEQUENCE</scope>
    <source>
        <strain evidence="1">NC_groundwater_1586_Pr3_B-0.1um_66_15</strain>
    </source>
</reference>
<proteinExistence type="predicted"/>
<dbReference type="Pfam" id="PF05336">
    <property type="entry name" value="rhaM"/>
    <property type="match status" value="1"/>
</dbReference>
<organism evidence="1 2">
    <name type="scientific">Devosia nanyangense</name>
    <dbReference type="NCBI Taxonomy" id="1228055"/>
    <lineage>
        <taxon>Bacteria</taxon>
        <taxon>Pseudomonadati</taxon>
        <taxon>Pseudomonadota</taxon>
        <taxon>Alphaproteobacteria</taxon>
        <taxon>Hyphomicrobiales</taxon>
        <taxon>Devosiaceae</taxon>
        <taxon>Devosia</taxon>
    </lineage>
</organism>
<protein>
    <submittedName>
        <fullName evidence="1">L-rhamnose mutarotase</fullName>
    </submittedName>
</protein>
<dbReference type="SUPFAM" id="SSF54909">
    <property type="entry name" value="Dimeric alpha+beta barrel"/>
    <property type="match status" value="1"/>
</dbReference>
<evidence type="ECO:0000313" key="2">
    <source>
        <dbReference type="Proteomes" id="UP000782610"/>
    </source>
</evidence>
<dbReference type="EMBL" id="JACRAF010000020">
    <property type="protein sequence ID" value="MBI4921441.1"/>
    <property type="molecule type" value="Genomic_DNA"/>
</dbReference>
<name>A0A933NXW3_9HYPH</name>
<comment type="caution">
    <text evidence="1">The sequence shown here is derived from an EMBL/GenBank/DDBJ whole genome shotgun (WGS) entry which is preliminary data.</text>
</comment>
<dbReference type="PANTHER" id="PTHR34389:SF2">
    <property type="entry name" value="L-RHAMNOSE MUTAROTASE"/>
    <property type="match status" value="1"/>
</dbReference>
<dbReference type="InterPro" id="IPR011008">
    <property type="entry name" value="Dimeric_a/b-barrel"/>
</dbReference>
<gene>
    <name evidence="1" type="ORF">HY834_06800</name>
</gene>
<dbReference type="PANTHER" id="PTHR34389">
    <property type="entry name" value="L-RHAMNOSE MUTAROTASE"/>
    <property type="match status" value="1"/>
</dbReference>
<accession>A0A933NXW3</accession>